<dbReference type="Gene3D" id="1.20.120.450">
    <property type="entry name" value="dinb family like domain"/>
    <property type="match status" value="1"/>
</dbReference>
<evidence type="ECO:0000313" key="3">
    <source>
        <dbReference type="Proteomes" id="UP000077412"/>
    </source>
</evidence>
<dbReference type="SUPFAM" id="SSF109854">
    <property type="entry name" value="DinB/YfiT-like putative metalloenzymes"/>
    <property type="match status" value="1"/>
</dbReference>
<evidence type="ECO:0000259" key="1">
    <source>
        <dbReference type="Pfam" id="PF12867"/>
    </source>
</evidence>
<evidence type="ECO:0000313" key="2">
    <source>
        <dbReference type="EMBL" id="ANX13928.1"/>
    </source>
</evidence>
<dbReference type="Proteomes" id="UP000077412">
    <property type="component" value="Chromosome"/>
</dbReference>
<organism evidence="2 3">
    <name type="scientific">Fictibacillus arsenicus</name>
    <dbReference type="NCBI Taxonomy" id="255247"/>
    <lineage>
        <taxon>Bacteria</taxon>
        <taxon>Bacillati</taxon>
        <taxon>Bacillota</taxon>
        <taxon>Bacilli</taxon>
        <taxon>Bacillales</taxon>
        <taxon>Fictibacillaceae</taxon>
        <taxon>Fictibacillus</taxon>
    </lineage>
</organism>
<dbReference type="InterPro" id="IPR034660">
    <property type="entry name" value="DinB/YfiT-like"/>
</dbReference>
<sequence length="165" mass="19156">MADILQVNALESVKKTIDQIDNCVRGLSEDKIRWKPSKEEWSIMQVIVHLGEAIPFWVQEIRNIKMNKDYTWGRGLTDETRVRAISKEKVNGLSVEEILKKLSHIPFLVEETLESLTAEDLDIKAPSRNPRFKEKTVGFIVDHLIVEHIEKHYGQIQRLIKKISN</sequence>
<dbReference type="KEGG" id="far:ABE41_018100"/>
<dbReference type="STRING" id="255247.ABE41_018100"/>
<reference evidence="2 3" key="1">
    <citation type="submission" date="2016-08" db="EMBL/GenBank/DDBJ databases">
        <title>Complete genome sequence of Fictibacillus arsenicus G25-54, a strain with toxicity to nematodes and a potential arsenic-resistance activity.</title>
        <authorList>
            <person name="Zheng Z."/>
        </authorList>
    </citation>
    <scope>NUCLEOTIDE SEQUENCE [LARGE SCALE GENOMIC DNA]</scope>
    <source>
        <strain evidence="2 3">G25-54</strain>
    </source>
</reference>
<protein>
    <recommendedName>
        <fullName evidence="1">DinB-like domain-containing protein</fullName>
    </recommendedName>
</protein>
<dbReference type="OrthoDB" id="2374795at2"/>
<keyword evidence="3" id="KW-1185">Reference proteome</keyword>
<proteinExistence type="predicted"/>
<feature type="domain" description="DinB-like" evidence="1">
    <location>
        <begin position="15"/>
        <end position="156"/>
    </location>
</feature>
<dbReference type="AlphaFoldDB" id="A0A1B1Z909"/>
<dbReference type="RefSeq" id="WP_066293417.1">
    <property type="nucleotide sequence ID" value="NZ_CP016761.1"/>
</dbReference>
<accession>A0A1B1Z909</accession>
<gene>
    <name evidence="2" type="ORF">ABE41_018100</name>
</gene>
<dbReference type="InterPro" id="IPR024775">
    <property type="entry name" value="DinB-like"/>
</dbReference>
<name>A0A1B1Z909_9BACL</name>
<dbReference type="EMBL" id="CP016761">
    <property type="protein sequence ID" value="ANX13928.1"/>
    <property type="molecule type" value="Genomic_DNA"/>
</dbReference>
<dbReference type="Pfam" id="PF12867">
    <property type="entry name" value="DinB_2"/>
    <property type="match status" value="1"/>
</dbReference>